<dbReference type="EMBL" id="NWUS01000001">
    <property type="protein sequence ID" value="MBA5725475.1"/>
    <property type="molecule type" value="Genomic_DNA"/>
</dbReference>
<feature type="compositionally biased region" description="Polar residues" evidence="1">
    <location>
        <begin position="183"/>
        <end position="199"/>
    </location>
</feature>
<keyword evidence="3" id="KW-1185">Reference proteome</keyword>
<dbReference type="RefSeq" id="WP_182081548.1">
    <property type="nucleotide sequence ID" value="NZ_NWUS01000001.1"/>
</dbReference>
<name>A0ABR5ZMK4_9PROT</name>
<gene>
    <name evidence="2" type="ORF">CPA57_04185</name>
</gene>
<evidence type="ECO:0000256" key="1">
    <source>
        <dbReference type="SAM" id="MobiDB-lite"/>
    </source>
</evidence>
<protein>
    <recommendedName>
        <fullName evidence="4">Flagellar hook-length control protein FliK</fullName>
    </recommendedName>
</protein>
<accession>A0ABR5ZMK4</accession>
<evidence type="ECO:0000313" key="2">
    <source>
        <dbReference type="EMBL" id="MBA5725475.1"/>
    </source>
</evidence>
<evidence type="ECO:0008006" key="4">
    <source>
        <dbReference type="Google" id="ProtNLM"/>
    </source>
</evidence>
<dbReference type="Proteomes" id="UP001516390">
    <property type="component" value="Unassembled WGS sequence"/>
</dbReference>
<evidence type="ECO:0000313" key="3">
    <source>
        <dbReference type="Proteomes" id="UP001516390"/>
    </source>
</evidence>
<reference evidence="2 3" key="1">
    <citation type="submission" date="2017-09" db="EMBL/GenBank/DDBJ databases">
        <authorList>
            <person name="Jakob F."/>
        </authorList>
    </citation>
    <scope>NUCLEOTIDE SEQUENCE [LARGE SCALE GENOMIC DNA]</scope>
    <source>
        <strain evidence="2 3">TMW 2.1880</strain>
    </source>
</reference>
<proteinExistence type="predicted"/>
<feature type="region of interest" description="Disordered" evidence="1">
    <location>
        <begin position="178"/>
        <end position="206"/>
    </location>
</feature>
<organism evidence="2 3">
    <name type="scientific">Bombella favorum</name>
    <dbReference type="NCBI Taxonomy" id="2039164"/>
    <lineage>
        <taxon>Bacteria</taxon>
        <taxon>Pseudomonadati</taxon>
        <taxon>Pseudomonadota</taxon>
        <taxon>Alphaproteobacteria</taxon>
        <taxon>Acetobacterales</taxon>
        <taxon>Acetobacteraceae</taxon>
        <taxon>Bombella</taxon>
    </lineage>
</organism>
<comment type="caution">
    <text evidence="2">The sequence shown here is derived from an EMBL/GenBank/DDBJ whole genome shotgun (WGS) entry which is preliminary data.</text>
</comment>
<sequence>MAILDTIIAQSSRLGLPAQPRREQDAASFRQELMGALALFTGGRSLAHSGQRDTSKVGLHFTGMPLPALTTAPEPPPFWEDPEHAGQKQALQKPIPPIESAPVTQPAQDWSTLLARKDHLTRQALKEVEPTLRNAEQALTRFFHLQAREDDKTPPGADPTTLLQGFSATMTARSILGLHAPGRSSSPHADIDGQTSTPGQPIMPHLSTLLPQSIDVTSGERNTASAQQENPLKRLSLVLTHAEQTLSHIQLDPSPTSSSFIPNKSALSQPIAQLVRHVEATPRSRHITTHNTTTHSPNVHITVQAGHSRPQDIARAVEASTIHALTRQTLTQTG</sequence>